<protein>
    <submittedName>
        <fullName evidence="2">F-box/RNI/FBD-like domain protein</fullName>
    </submittedName>
    <submittedName>
        <fullName evidence="3">Putative F-box domain, FBD domain, leucine-rich repeat domain, L domain-containing protein</fullName>
    </submittedName>
</protein>
<dbReference type="InterPro" id="IPR053781">
    <property type="entry name" value="F-box_AtFBL13-like"/>
</dbReference>
<dbReference type="PANTHER" id="PTHR31900">
    <property type="entry name" value="F-BOX/RNI SUPERFAMILY PROTEIN-RELATED"/>
    <property type="match status" value="1"/>
</dbReference>
<dbReference type="Proteomes" id="UP000265566">
    <property type="component" value="Chromosome 7"/>
</dbReference>
<sequence length="393" mass="45990">MDDRISLLPNETICHILSFLPTEDVYATSVLSKRWIPLYLSVPTLDIDDKRFVSSGKSYSNFMMMVCATLFAQMVPRYIEKKIGLRKVRISLYGGVEPSLFEKSLTAVAERGMEHLDLLLIVPQSPCYILSFRNLVVLKLKVISFREFPITIDLASLKILHLFRVYFKERWYLAEFLNGCPILEEIEAKDLSLKYDWGFHEQKGKFKKMHECGFHEHKEKFKKLPNLVKANLINLVPFYFTPPLTALCNVQFLRLEEVYDRAVFSNLTHLELVFGTTGADWYMVYGMLNDCPNLQNFVFDKPPLSESFDAGWYEQMELRVVPKCFSSQFRKCTIKNYRYEFGFVKYIMQNSTSLRCMALYTPASLDDPFEKLEILNELFSIRERTSTYEIVFI</sequence>
<reference evidence="4" key="3">
    <citation type="submission" date="2015-04" db="UniProtKB">
        <authorList>
            <consortium name="EnsemblPlants"/>
        </authorList>
    </citation>
    <scope>IDENTIFICATION</scope>
    <source>
        <strain evidence="4">cv. Jemalong A17</strain>
    </source>
</reference>
<dbReference type="InterPro" id="IPR036047">
    <property type="entry name" value="F-box-like_dom_sf"/>
</dbReference>
<evidence type="ECO:0000313" key="4">
    <source>
        <dbReference type="EnsemblPlants" id="AES79260"/>
    </source>
</evidence>
<proteinExistence type="predicted"/>
<dbReference type="CDD" id="cd22160">
    <property type="entry name" value="F-box_AtFBL13-like"/>
    <property type="match status" value="1"/>
</dbReference>
<keyword evidence="5" id="KW-1185">Reference proteome</keyword>
<dbReference type="InterPro" id="IPR006566">
    <property type="entry name" value="FBD"/>
</dbReference>
<dbReference type="EMBL" id="PSQE01000007">
    <property type="protein sequence ID" value="RHN46081.1"/>
    <property type="molecule type" value="Genomic_DNA"/>
</dbReference>
<dbReference type="SMART" id="SM00579">
    <property type="entry name" value="FBD"/>
    <property type="match status" value="1"/>
</dbReference>
<reference evidence="2 5" key="1">
    <citation type="journal article" date="2011" name="Nature">
        <title>The Medicago genome provides insight into the evolution of rhizobial symbioses.</title>
        <authorList>
            <person name="Young N.D."/>
            <person name="Debelle F."/>
            <person name="Oldroyd G.E."/>
            <person name="Geurts R."/>
            <person name="Cannon S.B."/>
            <person name="Udvardi M.K."/>
            <person name="Benedito V.A."/>
            <person name="Mayer K.F."/>
            <person name="Gouzy J."/>
            <person name="Schoof H."/>
            <person name="Van de Peer Y."/>
            <person name="Proost S."/>
            <person name="Cook D.R."/>
            <person name="Meyers B.C."/>
            <person name="Spannagl M."/>
            <person name="Cheung F."/>
            <person name="De Mita S."/>
            <person name="Krishnakumar V."/>
            <person name="Gundlach H."/>
            <person name="Zhou S."/>
            <person name="Mudge J."/>
            <person name="Bharti A.K."/>
            <person name="Murray J.D."/>
            <person name="Naoumkina M.A."/>
            <person name="Rosen B."/>
            <person name="Silverstein K.A."/>
            <person name="Tang H."/>
            <person name="Rombauts S."/>
            <person name="Zhao P.X."/>
            <person name="Zhou P."/>
            <person name="Barbe V."/>
            <person name="Bardou P."/>
            <person name="Bechner M."/>
            <person name="Bellec A."/>
            <person name="Berger A."/>
            <person name="Berges H."/>
            <person name="Bidwell S."/>
            <person name="Bisseling T."/>
            <person name="Choisne N."/>
            <person name="Couloux A."/>
            <person name="Denny R."/>
            <person name="Deshpande S."/>
            <person name="Dai X."/>
            <person name="Doyle J.J."/>
            <person name="Dudez A.M."/>
            <person name="Farmer A.D."/>
            <person name="Fouteau S."/>
            <person name="Franken C."/>
            <person name="Gibelin C."/>
            <person name="Gish J."/>
            <person name="Goldstein S."/>
            <person name="Gonzalez A.J."/>
            <person name="Green P.J."/>
            <person name="Hallab A."/>
            <person name="Hartog M."/>
            <person name="Hua A."/>
            <person name="Humphray S.J."/>
            <person name="Jeong D.H."/>
            <person name="Jing Y."/>
            <person name="Jocker A."/>
            <person name="Kenton S.M."/>
            <person name="Kim D.J."/>
            <person name="Klee K."/>
            <person name="Lai H."/>
            <person name="Lang C."/>
            <person name="Lin S."/>
            <person name="Macmil S.L."/>
            <person name="Magdelenat G."/>
            <person name="Matthews L."/>
            <person name="McCorrison J."/>
            <person name="Monaghan E.L."/>
            <person name="Mun J.H."/>
            <person name="Najar F.Z."/>
            <person name="Nicholson C."/>
            <person name="Noirot C."/>
            <person name="O'Bleness M."/>
            <person name="Paule C.R."/>
            <person name="Poulain J."/>
            <person name="Prion F."/>
            <person name="Qin B."/>
            <person name="Qu C."/>
            <person name="Retzel E.F."/>
            <person name="Riddle C."/>
            <person name="Sallet E."/>
            <person name="Samain S."/>
            <person name="Samson N."/>
            <person name="Sanders I."/>
            <person name="Saurat O."/>
            <person name="Scarpelli C."/>
            <person name="Schiex T."/>
            <person name="Segurens B."/>
            <person name="Severin A.J."/>
            <person name="Sherrier D.J."/>
            <person name="Shi R."/>
            <person name="Sims S."/>
            <person name="Singer S.R."/>
            <person name="Sinharoy S."/>
            <person name="Sterck L."/>
            <person name="Viollet A."/>
            <person name="Wang B.B."/>
            <person name="Wang K."/>
            <person name="Wang M."/>
            <person name="Wang X."/>
            <person name="Warfsmann J."/>
            <person name="Weissenbach J."/>
            <person name="White D.D."/>
            <person name="White J.D."/>
            <person name="Wiley G.B."/>
            <person name="Wincker P."/>
            <person name="Xing Y."/>
            <person name="Yang L."/>
            <person name="Yao Z."/>
            <person name="Ying F."/>
            <person name="Zhai J."/>
            <person name="Zhou L."/>
            <person name="Zuber A."/>
            <person name="Denarie J."/>
            <person name="Dixon R.A."/>
            <person name="May G.D."/>
            <person name="Schwartz D.C."/>
            <person name="Rogers J."/>
            <person name="Quetier F."/>
            <person name="Town C.D."/>
            <person name="Roe B.A."/>
        </authorList>
    </citation>
    <scope>NUCLEOTIDE SEQUENCE [LARGE SCALE GENOMIC DNA]</scope>
    <source>
        <strain evidence="2">A17</strain>
        <strain evidence="4 5">cv. Jemalong A17</strain>
    </source>
</reference>
<dbReference type="OrthoDB" id="1436850at2759"/>
<dbReference type="PANTHER" id="PTHR31900:SF34">
    <property type="entry name" value="EMB|CAB62440.1-RELATED"/>
    <property type="match status" value="1"/>
</dbReference>
<dbReference type="InterPro" id="IPR001810">
    <property type="entry name" value="F-box_dom"/>
</dbReference>
<organism evidence="4">
    <name type="scientific">Medicago truncatula</name>
    <name type="common">Barrel medic</name>
    <name type="synonym">Medicago tribuloides</name>
    <dbReference type="NCBI Taxonomy" id="3880"/>
    <lineage>
        <taxon>Eukaryota</taxon>
        <taxon>Viridiplantae</taxon>
        <taxon>Streptophyta</taxon>
        <taxon>Embryophyta</taxon>
        <taxon>Tracheophyta</taxon>
        <taxon>Spermatophyta</taxon>
        <taxon>Magnoliopsida</taxon>
        <taxon>eudicotyledons</taxon>
        <taxon>Gunneridae</taxon>
        <taxon>Pentapetalae</taxon>
        <taxon>rosids</taxon>
        <taxon>fabids</taxon>
        <taxon>Fabales</taxon>
        <taxon>Fabaceae</taxon>
        <taxon>Papilionoideae</taxon>
        <taxon>50 kb inversion clade</taxon>
        <taxon>NPAAA clade</taxon>
        <taxon>Hologalegina</taxon>
        <taxon>IRL clade</taxon>
        <taxon>Trifolieae</taxon>
        <taxon>Medicago</taxon>
    </lineage>
</organism>
<dbReference type="AlphaFoldDB" id="G7ZWX7"/>
<dbReference type="EnsemblPlants" id="AES79260">
    <property type="protein sequence ID" value="AES79260"/>
    <property type="gene ID" value="MTR_7g060470"/>
</dbReference>
<evidence type="ECO:0000313" key="2">
    <source>
        <dbReference type="EMBL" id="AES79260.1"/>
    </source>
</evidence>
<evidence type="ECO:0000313" key="5">
    <source>
        <dbReference type="Proteomes" id="UP000002051"/>
    </source>
</evidence>
<dbReference type="PaxDb" id="3880-AES79260"/>
<dbReference type="EMBL" id="CM001223">
    <property type="protein sequence ID" value="AES79260.1"/>
    <property type="molecule type" value="Genomic_DNA"/>
</dbReference>
<dbReference type="InterPro" id="IPR050232">
    <property type="entry name" value="FBL13/AtMIF1-like"/>
</dbReference>
<evidence type="ECO:0000313" key="6">
    <source>
        <dbReference type="Proteomes" id="UP000265566"/>
    </source>
</evidence>
<dbReference type="KEGG" id="mtr:11415497"/>
<name>G7ZWX7_MEDTR</name>
<reference evidence="6" key="4">
    <citation type="journal article" date="2018" name="Nat. Plants">
        <title>Whole-genome landscape of Medicago truncatula symbiotic genes.</title>
        <authorList>
            <person name="Pecrix Y."/>
            <person name="Staton S.E."/>
            <person name="Sallet E."/>
            <person name="Lelandais-Briere C."/>
            <person name="Moreau S."/>
            <person name="Carrere S."/>
            <person name="Blein T."/>
            <person name="Jardinaud M.F."/>
            <person name="Latrasse D."/>
            <person name="Zouine M."/>
            <person name="Zahm M."/>
            <person name="Kreplak J."/>
            <person name="Mayjonade B."/>
            <person name="Satge C."/>
            <person name="Perez M."/>
            <person name="Cauet S."/>
            <person name="Marande W."/>
            <person name="Chantry-Darmon C."/>
            <person name="Lopez-Roques C."/>
            <person name="Bouchez O."/>
            <person name="Berard A."/>
            <person name="Debelle F."/>
            <person name="Munos S."/>
            <person name="Bendahmane A."/>
            <person name="Berges H."/>
            <person name="Niebel A."/>
            <person name="Buitink J."/>
            <person name="Frugier F."/>
            <person name="Benhamed M."/>
            <person name="Crespi M."/>
            <person name="Gouzy J."/>
            <person name="Gamas P."/>
        </authorList>
    </citation>
    <scope>NUCLEOTIDE SEQUENCE [LARGE SCALE GENOMIC DNA]</scope>
    <source>
        <strain evidence="6">cv. Jemalong A17</strain>
    </source>
</reference>
<dbReference type="Pfam" id="PF00646">
    <property type="entry name" value="F-box"/>
    <property type="match status" value="1"/>
</dbReference>
<dbReference type="PROSITE" id="PS50181">
    <property type="entry name" value="FBOX"/>
    <property type="match status" value="1"/>
</dbReference>
<dbReference type="Gramene" id="rna40521">
    <property type="protein sequence ID" value="RHN46081.1"/>
    <property type="gene ID" value="gene40521"/>
</dbReference>
<dbReference type="Pfam" id="PF08387">
    <property type="entry name" value="FBD"/>
    <property type="match status" value="1"/>
</dbReference>
<dbReference type="STRING" id="3880.G7ZWX7"/>
<accession>G7ZWX7</accession>
<reference evidence="3" key="5">
    <citation type="journal article" date="2018" name="Nat. Plants">
        <title>Whole-genome landscape of Medicago truncatula symbiotic genes.</title>
        <authorList>
            <person name="Pecrix Y."/>
            <person name="Gamas P."/>
            <person name="Carrere S."/>
        </authorList>
    </citation>
    <scope>NUCLEOTIDE SEQUENCE</scope>
    <source>
        <tissue evidence="3">Leaves</tissue>
    </source>
</reference>
<dbReference type="OMA" id="ECIASKL"/>
<feature type="domain" description="F-box" evidence="1">
    <location>
        <begin position="2"/>
        <end position="55"/>
    </location>
</feature>
<dbReference type="HOGENOM" id="CLU_010721_1_0_1"/>
<dbReference type="Gene3D" id="1.20.1280.50">
    <property type="match status" value="1"/>
</dbReference>
<gene>
    <name evidence="4" type="primary">11415497</name>
    <name evidence="2" type="ordered locus">MTR_7g060470</name>
    <name evidence="3" type="ORF">MtrunA17_Chr7g0238361</name>
</gene>
<evidence type="ECO:0000259" key="1">
    <source>
        <dbReference type="PROSITE" id="PS50181"/>
    </source>
</evidence>
<dbReference type="SUPFAM" id="SSF81383">
    <property type="entry name" value="F-box domain"/>
    <property type="match status" value="1"/>
</dbReference>
<dbReference type="SUPFAM" id="SSF52047">
    <property type="entry name" value="RNI-like"/>
    <property type="match status" value="1"/>
</dbReference>
<dbReference type="Proteomes" id="UP000002051">
    <property type="component" value="Unassembled WGS sequence"/>
</dbReference>
<evidence type="ECO:0000313" key="3">
    <source>
        <dbReference type="EMBL" id="RHN46081.1"/>
    </source>
</evidence>
<reference evidence="2 5" key="2">
    <citation type="journal article" date="2014" name="BMC Genomics">
        <title>An improved genome release (version Mt4.0) for the model legume Medicago truncatula.</title>
        <authorList>
            <person name="Tang H."/>
            <person name="Krishnakumar V."/>
            <person name="Bidwell S."/>
            <person name="Rosen B."/>
            <person name="Chan A."/>
            <person name="Zhou S."/>
            <person name="Gentzbittel L."/>
            <person name="Childs K.L."/>
            <person name="Yandell M."/>
            <person name="Gundlach H."/>
            <person name="Mayer K.F."/>
            <person name="Schwartz D.C."/>
            <person name="Town C.D."/>
        </authorList>
    </citation>
    <scope>GENOME REANNOTATION</scope>
    <source>
        <strain evidence="4 5">cv. Jemalong A17</strain>
    </source>
</reference>